<evidence type="ECO:0000256" key="2">
    <source>
        <dbReference type="ARBA" id="ARBA00022679"/>
    </source>
</evidence>
<evidence type="ECO:0000256" key="1">
    <source>
        <dbReference type="ARBA" id="ARBA00022603"/>
    </source>
</evidence>
<dbReference type="RefSeq" id="WP_277858719.1">
    <property type="nucleotide sequence ID" value="NZ_JARRAG010000001.1"/>
</dbReference>
<dbReference type="Proteomes" id="UP001216907">
    <property type="component" value="Unassembled WGS sequence"/>
</dbReference>
<dbReference type="SUPFAM" id="SSF53335">
    <property type="entry name" value="S-adenosyl-L-methionine-dependent methyltransferases"/>
    <property type="match status" value="1"/>
</dbReference>
<dbReference type="PANTHER" id="PTHR43464">
    <property type="entry name" value="METHYLTRANSFERASE"/>
    <property type="match status" value="1"/>
</dbReference>
<sequence>MTTSQNAAADLSRDRAFLESLADRDRWFYTHYVWAVDVIAEQLGRVVPLEGASVFDFGCGEGLMARGLAPICREVKGVDVVPKFVGLDARIEGVFGPGHSVPPVDLRLVDPFEPLPYADGAFDAAFAWSVFEHVGDPGRSIREIHRVLRPGGAFFLIINPMYHSAMGGHLWNVLDEPWIHLRLSREELFDRVRKAILKAEVEEGRTDVWQGKTVEEYRDTLLRCLDSLNMLTIRQLKDHLRYAGFTLVAEEIRQSLPHEPPADLLEAYPREDLMSDEVRLLLRR</sequence>
<evidence type="ECO:0000256" key="3">
    <source>
        <dbReference type="ARBA" id="ARBA00022691"/>
    </source>
</evidence>
<keyword evidence="3" id="KW-0949">S-adenosyl-L-methionine</keyword>
<evidence type="ECO:0000313" key="5">
    <source>
        <dbReference type="EMBL" id="MDG3002355.1"/>
    </source>
</evidence>
<name>A0ABT6F439_9BACT</name>
<dbReference type="GO" id="GO:0032259">
    <property type="term" value="P:methylation"/>
    <property type="evidence" value="ECO:0007669"/>
    <property type="project" value="UniProtKB-KW"/>
</dbReference>
<keyword evidence="2 5" id="KW-0808">Transferase</keyword>
<dbReference type="PANTHER" id="PTHR43464:SF19">
    <property type="entry name" value="UBIQUINONE BIOSYNTHESIS O-METHYLTRANSFERASE, MITOCHONDRIAL"/>
    <property type="match status" value="1"/>
</dbReference>
<dbReference type="CDD" id="cd02440">
    <property type="entry name" value="AdoMet_MTases"/>
    <property type="match status" value="1"/>
</dbReference>
<evidence type="ECO:0000259" key="4">
    <source>
        <dbReference type="Pfam" id="PF08241"/>
    </source>
</evidence>
<dbReference type="EC" id="2.1.1.-" evidence="5"/>
<dbReference type="InterPro" id="IPR013216">
    <property type="entry name" value="Methyltransf_11"/>
</dbReference>
<dbReference type="Gene3D" id="3.40.50.150">
    <property type="entry name" value="Vaccinia Virus protein VP39"/>
    <property type="match status" value="1"/>
</dbReference>
<dbReference type="Pfam" id="PF08241">
    <property type="entry name" value="Methyltransf_11"/>
    <property type="match status" value="1"/>
</dbReference>
<accession>A0ABT6F439</accession>
<dbReference type="InterPro" id="IPR029063">
    <property type="entry name" value="SAM-dependent_MTases_sf"/>
</dbReference>
<dbReference type="GO" id="GO:0008168">
    <property type="term" value="F:methyltransferase activity"/>
    <property type="evidence" value="ECO:0007669"/>
    <property type="project" value="UniProtKB-KW"/>
</dbReference>
<protein>
    <submittedName>
        <fullName evidence="5">Class I SAM-dependent methyltransferase</fullName>
        <ecNumber evidence="5">2.1.1.-</ecNumber>
    </submittedName>
</protein>
<comment type="caution">
    <text evidence="5">The sequence shown here is derived from an EMBL/GenBank/DDBJ whole genome shotgun (WGS) entry which is preliminary data.</text>
</comment>
<keyword evidence="1 5" id="KW-0489">Methyltransferase</keyword>
<reference evidence="5 6" key="1">
    <citation type="submission" date="2023-03" db="EMBL/GenBank/DDBJ databases">
        <title>Paludisphaera mucosa sp. nov. a novel planctomycete from northern fen.</title>
        <authorList>
            <person name="Ivanova A."/>
        </authorList>
    </citation>
    <scope>NUCLEOTIDE SEQUENCE [LARGE SCALE GENOMIC DNA]</scope>
    <source>
        <strain evidence="5 6">Pla2</strain>
    </source>
</reference>
<organism evidence="5 6">
    <name type="scientific">Paludisphaera mucosa</name>
    <dbReference type="NCBI Taxonomy" id="3030827"/>
    <lineage>
        <taxon>Bacteria</taxon>
        <taxon>Pseudomonadati</taxon>
        <taxon>Planctomycetota</taxon>
        <taxon>Planctomycetia</taxon>
        <taxon>Isosphaerales</taxon>
        <taxon>Isosphaeraceae</taxon>
        <taxon>Paludisphaera</taxon>
    </lineage>
</organism>
<feature type="domain" description="Methyltransferase type 11" evidence="4">
    <location>
        <begin position="56"/>
        <end position="155"/>
    </location>
</feature>
<dbReference type="EMBL" id="JARRAG010000001">
    <property type="protein sequence ID" value="MDG3002355.1"/>
    <property type="molecule type" value="Genomic_DNA"/>
</dbReference>
<gene>
    <name evidence="5" type="ORF">PZE19_01010</name>
</gene>
<evidence type="ECO:0000313" key="6">
    <source>
        <dbReference type="Proteomes" id="UP001216907"/>
    </source>
</evidence>
<proteinExistence type="predicted"/>
<keyword evidence="6" id="KW-1185">Reference proteome</keyword>